<dbReference type="Proteomes" id="UP001638806">
    <property type="component" value="Unassembled WGS sequence"/>
</dbReference>
<organism evidence="1 2">
    <name type="scientific">Purpureocillium lilacinum</name>
    <name type="common">Paecilomyces lilacinus</name>
    <dbReference type="NCBI Taxonomy" id="33203"/>
    <lineage>
        <taxon>Eukaryota</taxon>
        <taxon>Fungi</taxon>
        <taxon>Dikarya</taxon>
        <taxon>Ascomycota</taxon>
        <taxon>Pezizomycotina</taxon>
        <taxon>Sordariomycetes</taxon>
        <taxon>Hypocreomycetidae</taxon>
        <taxon>Hypocreales</taxon>
        <taxon>Ophiocordycipitaceae</taxon>
        <taxon>Purpureocillium</taxon>
    </lineage>
</organism>
<reference evidence="1" key="1">
    <citation type="submission" date="2024-12" db="EMBL/GenBank/DDBJ databases">
        <title>Comparative genomics and development of molecular markers within Purpureocillium lilacinum and among Purpureocillium species.</title>
        <authorList>
            <person name="Yeh Z.-Y."/>
            <person name="Ni N.-T."/>
            <person name="Lo P.-H."/>
            <person name="Mushyakhwo K."/>
            <person name="Lin C.-F."/>
            <person name="Nai Y.-S."/>
        </authorList>
    </citation>
    <scope>NUCLEOTIDE SEQUENCE</scope>
    <source>
        <strain evidence="1">NCHU-NPUST-175</strain>
    </source>
</reference>
<sequence length="172" mass="18702">MTAALGALAELVQNLDALTVGGSQNRWFYPRRLRHSATIHFRTAWPPAVRSRRATESEHSIKLSINQSSFELPSFPCMQNASPKASAWRTVHPPAWHVSPVLHRALPPQTNNDGAFLSNRAAGASVRAGDSGPAIGDRGPAPLRDWPRRRAPRVPSRPGALGCSGRQSKFTS</sequence>
<evidence type="ECO:0000313" key="1">
    <source>
        <dbReference type="EMBL" id="KAL3959897.1"/>
    </source>
</evidence>
<protein>
    <submittedName>
        <fullName evidence="1">Uncharacterized protein</fullName>
    </submittedName>
</protein>
<name>A0ACC4DVF3_PURLI</name>
<proteinExistence type="predicted"/>
<evidence type="ECO:0000313" key="2">
    <source>
        <dbReference type="Proteomes" id="UP001638806"/>
    </source>
</evidence>
<keyword evidence="2" id="KW-1185">Reference proteome</keyword>
<comment type="caution">
    <text evidence="1">The sequence shown here is derived from an EMBL/GenBank/DDBJ whole genome shotgun (WGS) entry which is preliminary data.</text>
</comment>
<dbReference type="EMBL" id="JBGNUJ010000004">
    <property type="protein sequence ID" value="KAL3959897.1"/>
    <property type="molecule type" value="Genomic_DNA"/>
</dbReference>
<accession>A0ACC4DVF3</accession>
<gene>
    <name evidence="1" type="ORF">ACCO45_005014</name>
</gene>